<dbReference type="PANTHER" id="PTHR11014:SF122">
    <property type="entry name" value="AMIDOHYDROLASE AMHX"/>
    <property type="match status" value="1"/>
</dbReference>
<feature type="binding site" evidence="1">
    <location>
        <position position="336"/>
    </location>
    <ligand>
        <name>Mn(2+)</name>
        <dbReference type="ChEBI" id="CHEBI:29035"/>
        <label>2</label>
    </ligand>
</feature>
<dbReference type="Gene3D" id="3.40.630.10">
    <property type="entry name" value="Zn peptidases"/>
    <property type="match status" value="1"/>
</dbReference>
<keyword evidence="1" id="KW-0464">Manganese</keyword>
<feature type="binding site" evidence="1">
    <location>
        <position position="82"/>
    </location>
    <ligand>
        <name>Mn(2+)</name>
        <dbReference type="ChEBI" id="CHEBI:29035"/>
        <label>2</label>
    </ligand>
</feature>
<dbReference type="CDD" id="cd08018">
    <property type="entry name" value="M20_Acy1_amhX-like"/>
    <property type="match status" value="1"/>
</dbReference>
<evidence type="ECO:0000313" key="3">
    <source>
        <dbReference type="EMBL" id="TFB24421.1"/>
    </source>
</evidence>
<evidence type="ECO:0000256" key="1">
    <source>
        <dbReference type="PIRSR" id="PIRSR005962-1"/>
    </source>
</evidence>
<sequence>MTKSVEFFHYLHLNPEISWEEYETTTYIKNILEGAGIRVRTFPDITGLVADIGHGQPIVAVRADMDALWQEVNGNFQANHSCGHDAHMSIVLATALALKQEKSLSGTVRFIFQPAEEKGTGALKFVEKGVVDDVDFLYGLHLRPAEELSYGEFSPVIKHGAARFIHGKIVGDDAHGARPHLTSNAIDVGSDFNHLLRNIQVNPMIPHSIKMTHFQAGGKSPNIIPGNASFSVDLRAQTNDAMEELYDQFLLSVEKLSEYHGVKIPVELGANIVASVTNDEAISYMTKGIVAAAGEDCLRDPIVTTGGDDFHFYTIKRPNLKATMLGIGCDLKPGLHHPNMTFNHDVLSKAVDVMMATILKTINNQ</sequence>
<dbReference type="InterPro" id="IPR011650">
    <property type="entry name" value="Peptidase_M20_dimer"/>
</dbReference>
<feature type="binding site" evidence="1">
    <location>
        <position position="84"/>
    </location>
    <ligand>
        <name>Mn(2+)</name>
        <dbReference type="ChEBI" id="CHEBI:29035"/>
        <label>2</label>
    </ligand>
</feature>
<dbReference type="PIRSF" id="PIRSF005962">
    <property type="entry name" value="Pept_M20D_amidohydro"/>
    <property type="match status" value="1"/>
</dbReference>
<dbReference type="Pfam" id="PF07687">
    <property type="entry name" value="M20_dimer"/>
    <property type="match status" value="1"/>
</dbReference>
<dbReference type="AlphaFoldDB" id="A0A4Y8IRJ1"/>
<protein>
    <submittedName>
        <fullName evidence="3">Amidohydrolase</fullName>
    </submittedName>
</protein>
<dbReference type="InterPro" id="IPR037484">
    <property type="entry name" value="AmhX-like"/>
</dbReference>
<dbReference type="NCBIfam" id="TIGR01891">
    <property type="entry name" value="amidohydrolases"/>
    <property type="match status" value="1"/>
</dbReference>
<dbReference type="RefSeq" id="WP_134338779.1">
    <property type="nucleotide sequence ID" value="NZ_SOPW01000002.1"/>
</dbReference>
<dbReference type="GO" id="GO:0046872">
    <property type="term" value="F:metal ion binding"/>
    <property type="evidence" value="ECO:0007669"/>
    <property type="project" value="UniProtKB-KW"/>
</dbReference>
<dbReference type="InterPro" id="IPR036264">
    <property type="entry name" value="Bact_exopeptidase_dim_dom"/>
</dbReference>
<keyword evidence="4" id="KW-1185">Reference proteome</keyword>
<dbReference type="SUPFAM" id="SSF55031">
    <property type="entry name" value="Bacterial exopeptidase dimerisation domain"/>
    <property type="match status" value="1"/>
</dbReference>
<dbReference type="InterPro" id="IPR002933">
    <property type="entry name" value="Peptidase_M20"/>
</dbReference>
<dbReference type="EMBL" id="SOPW01000002">
    <property type="protein sequence ID" value="TFB24421.1"/>
    <property type="molecule type" value="Genomic_DNA"/>
</dbReference>
<evidence type="ECO:0000313" key="4">
    <source>
        <dbReference type="Proteomes" id="UP000297975"/>
    </source>
</evidence>
<proteinExistence type="predicted"/>
<comment type="caution">
    <text evidence="3">The sequence shown here is derived from an EMBL/GenBank/DDBJ whole genome shotgun (WGS) entry which is preliminary data.</text>
</comment>
<feature type="binding site" evidence="1">
    <location>
        <position position="117"/>
    </location>
    <ligand>
        <name>Mn(2+)</name>
        <dbReference type="ChEBI" id="CHEBI:29035"/>
        <label>2</label>
    </ligand>
</feature>
<organism evidence="3 4">
    <name type="scientific">Filobacillus milosensis</name>
    <dbReference type="NCBI Taxonomy" id="94137"/>
    <lineage>
        <taxon>Bacteria</taxon>
        <taxon>Bacillati</taxon>
        <taxon>Bacillota</taxon>
        <taxon>Bacilli</taxon>
        <taxon>Bacillales</taxon>
        <taxon>Bacillaceae</taxon>
        <taxon>Filobacillus</taxon>
    </lineage>
</organism>
<dbReference type="Pfam" id="PF01546">
    <property type="entry name" value="Peptidase_M20"/>
    <property type="match status" value="1"/>
</dbReference>
<feature type="domain" description="Peptidase M20 dimerisation" evidence="2">
    <location>
        <begin position="168"/>
        <end position="249"/>
    </location>
</feature>
<name>A0A4Y8IRJ1_9BACI</name>
<feature type="binding site" evidence="1">
    <location>
        <position position="141"/>
    </location>
    <ligand>
        <name>Mn(2+)</name>
        <dbReference type="ChEBI" id="CHEBI:29035"/>
        <label>2</label>
    </ligand>
</feature>
<dbReference type="InterPro" id="IPR017439">
    <property type="entry name" value="Amidohydrolase"/>
</dbReference>
<dbReference type="GO" id="GO:0016787">
    <property type="term" value="F:hydrolase activity"/>
    <property type="evidence" value="ECO:0007669"/>
    <property type="project" value="UniProtKB-KW"/>
</dbReference>
<comment type="cofactor">
    <cofactor evidence="1">
        <name>Mn(2+)</name>
        <dbReference type="ChEBI" id="CHEBI:29035"/>
    </cofactor>
    <text evidence="1">The Mn(2+) ion enhances activity.</text>
</comment>
<dbReference type="OrthoDB" id="9776731at2"/>
<keyword evidence="3" id="KW-0378">Hydrolase</keyword>
<accession>A0A4Y8IRJ1</accession>
<dbReference type="SUPFAM" id="SSF53187">
    <property type="entry name" value="Zn-dependent exopeptidases"/>
    <property type="match status" value="1"/>
</dbReference>
<reference evidence="3 4" key="1">
    <citation type="submission" date="2019-03" db="EMBL/GenBank/DDBJ databases">
        <authorList>
            <person name="He R.-H."/>
        </authorList>
    </citation>
    <scope>NUCLEOTIDE SEQUENCE [LARGE SCALE GENOMIC DNA]</scope>
    <source>
        <strain evidence="4">SH 714</strain>
    </source>
</reference>
<dbReference type="Proteomes" id="UP000297975">
    <property type="component" value="Unassembled WGS sequence"/>
</dbReference>
<dbReference type="PANTHER" id="PTHR11014">
    <property type="entry name" value="PEPTIDASE M20 FAMILY MEMBER"/>
    <property type="match status" value="1"/>
</dbReference>
<evidence type="ECO:0000259" key="2">
    <source>
        <dbReference type="Pfam" id="PF07687"/>
    </source>
</evidence>
<dbReference type="Gene3D" id="3.30.70.360">
    <property type="match status" value="1"/>
</dbReference>
<gene>
    <name evidence="3" type="ORF">E3U55_02685</name>
</gene>
<keyword evidence="1" id="KW-0479">Metal-binding</keyword>